<evidence type="ECO:0000256" key="2">
    <source>
        <dbReference type="ARBA" id="ARBA00022679"/>
    </source>
</evidence>
<protein>
    <submittedName>
        <fullName evidence="8">tRNA (Uracil-5-)-methyltransferase</fullName>
    </submittedName>
    <submittedName>
        <fullName evidence="7">tRNA (Uridine(54)-C5)-methyltransferase TrmA</fullName>
        <ecNumber evidence="7">2.1.1.35</ecNumber>
    </submittedName>
</protein>
<dbReference type="GO" id="GO:0009451">
    <property type="term" value="P:RNA modification"/>
    <property type="evidence" value="ECO:0007669"/>
    <property type="project" value="UniProtKB-ARBA"/>
</dbReference>
<dbReference type="Gene3D" id="3.40.50.150">
    <property type="entry name" value="Vaccinia Virus protein VP39"/>
    <property type="match status" value="1"/>
</dbReference>
<evidence type="ECO:0000256" key="6">
    <source>
        <dbReference type="PROSITE-ProRule" id="PRU10015"/>
    </source>
</evidence>
<evidence type="ECO:0000313" key="7">
    <source>
        <dbReference type="EMBL" id="QCI27944.1"/>
    </source>
</evidence>
<dbReference type="PANTHER" id="PTHR47790">
    <property type="entry name" value="TRNA/TMRNA (URACIL-C(5))-METHYLTRANSFERASE"/>
    <property type="match status" value="1"/>
</dbReference>
<dbReference type="HAMAP" id="MF_01011">
    <property type="entry name" value="RNA_methyltr_TrmA"/>
    <property type="match status" value="1"/>
</dbReference>
<keyword evidence="4" id="KW-0819">tRNA processing</keyword>
<dbReference type="EMBL" id="RJVK01000002">
    <property type="protein sequence ID" value="ROR39878.1"/>
    <property type="molecule type" value="Genomic_DNA"/>
</dbReference>
<dbReference type="InterPro" id="IPR011869">
    <property type="entry name" value="TrmA_MeTrfase"/>
</dbReference>
<name>A0AAJ4RCR3_9BACT</name>
<dbReference type="Proteomes" id="UP000298805">
    <property type="component" value="Chromosome"/>
</dbReference>
<evidence type="ECO:0000256" key="5">
    <source>
        <dbReference type="PROSITE-ProRule" id="PRU01024"/>
    </source>
</evidence>
<feature type="active site" description="Nucleophile" evidence="5">
    <location>
        <position position="323"/>
    </location>
</feature>
<dbReference type="RefSeq" id="WP_123352263.1">
    <property type="nucleotide sequence ID" value="NZ_CP027432.2"/>
</dbReference>
<dbReference type="CDD" id="cd02440">
    <property type="entry name" value="AdoMet_MTases"/>
    <property type="match status" value="1"/>
</dbReference>
<feature type="binding site" evidence="5">
    <location>
        <position position="245"/>
    </location>
    <ligand>
        <name>S-adenosyl-L-methionine</name>
        <dbReference type="ChEBI" id="CHEBI:59789"/>
    </ligand>
</feature>
<accession>A0AAJ4RCR3</accession>
<reference evidence="8 9" key="2">
    <citation type="submission" date="2018-11" db="EMBL/GenBank/DDBJ databases">
        <title>Genomic Encyclopedia of Type Strains, Phase IV (KMG-IV): sequencing the most valuable type-strain genomes for metagenomic binning, comparative biology and taxonomic classification.</title>
        <authorList>
            <person name="Goeker M."/>
        </authorList>
    </citation>
    <scope>NUCLEOTIDE SEQUENCE [LARGE SCALE GENOMIC DNA]</scope>
    <source>
        <strain evidence="8 9">DSM 27783</strain>
    </source>
</reference>
<dbReference type="InterPro" id="IPR029063">
    <property type="entry name" value="SAM-dependent_MTases_sf"/>
</dbReference>
<dbReference type="GO" id="GO:0030697">
    <property type="term" value="F:tRNA (uracil(54)-C5)-methyltransferase activity, S-adenosyl methionine-dependent"/>
    <property type="evidence" value="ECO:0007669"/>
    <property type="project" value="UniProtKB-EC"/>
</dbReference>
<evidence type="ECO:0000256" key="3">
    <source>
        <dbReference type="ARBA" id="ARBA00022691"/>
    </source>
</evidence>
<evidence type="ECO:0000256" key="4">
    <source>
        <dbReference type="ARBA" id="ARBA00022694"/>
    </source>
</evidence>
<feature type="binding site" evidence="5">
    <location>
        <position position="298"/>
    </location>
    <ligand>
        <name>S-adenosyl-L-methionine</name>
        <dbReference type="ChEBI" id="CHEBI:59789"/>
    </ligand>
</feature>
<dbReference type="EMBL" id="CP027432">
    <property type="protein sequence ID" value="QCI27944.1"/>
    <property type="molecule type" value="Genomic_DNA"/>
</dbReference>
<gene>
    <name evidence="7" type="primary">trmA</name>
    <name evidence="7" type="ORF">C6V80_02870</name>
    <name evidence="8" type="ORF">EDC58_0854</name>
</gene>
<dbReference type="InterPro" id="IPR030391">
    <property type="entry name" value="MeTrfase_TrmA_CS"/>
</dbReference>
<dbReference type="EC" id="2.1.1.35" evidence="7"/>
<keyword evidence="2 5" id="KW-0808">Transferase</keyword>
<feature type="active site" evidence="6">
    <location>
        <position position="323"/>
    </location>
</feature>
<dbReference type="GO" id="GO:0019843">
    <property type="term" value="F:rRNA binding"/>
    <property type="evidence" value="ECO:0007669"/>
    <property type="project" value="TreeGrafter"/>
</dbReference>
<evidence type="ECO:0000313" key="9">
    <source>
        <dbReference type="Proteomes" id="UP000272781"/>
    </source>
</evidence>
<proteinExistence type="inferred from homology"/>
<dbReference type="GO" id="GO:0032259">
    <property type="term" value="P:methylation"/>
    <property type="evidence" value="ECO:0007669"/>
    <property type="project" value="UniProtKB-KW"/>
</dbReference>
<dbReference type="InterPro" id="IPR030390">
    <property type="entry name" value="MeTrfase_TrmA_AS"/>
</dbReference>
<feature type="binding site" evidence="5">
    <location>
        <position position="196"/>
    </location>
    <ligand>
        <name>S-adenosyl-L-methionine</name>
        <dbReference type="ChEBI" id="CHEBI:59789"/>
    </ligand>
</feature>
<dbReference type="PANTHER" id="PTHR47790:SF2">
    <property type="entry name" value="TRNA_TMRNA (URACIL-C(5))-METHYLTRANSFERASE"/>
    <property type="match status" value="1"/>
</dbReference>
<keyword evidence="10" id="KW-1185">Reference proteome</keyword>
<feature type="binding site" evidence="5">
    <location>
        <position position="224"/>
    </location>
    <ligand>
        <name>S-adenosyl-L-methionine</name>
        <dbReference type="ChEBI" id="CHEBI:59789"/>
    </ligand>
</feature>
<dbReference type="Gene3D" id="2.40.50.1070">
    <property type="match status" value="1"/>
</dbReference>
<dbReference type="GO" id="GO:0005829">
    <property type="term" value="C:cytosol"/>
    <property type="evidence" value="ECO:0007669"/>
    <property type="project" value="TreeGrafter"/>
</dbReference>
<dbReference type="InterPro" id="IPR010280">
    <property type="entry name" value="U5_MeTrfase_fam"/>
</dbReference>
<evidence type="ECO:0000256" key="1">
    <source>
        <dbReference type="ARBA" id="ARBA00022603"/>
    </source>
</evidence>
<dbReference type="SUPFAM" id="SSF53335">
    <property type="entry name" value="S-adenosyl-L-methionine-dependent methyltransferases"/>
    <property type="match status" value="1"/>
</dbReference>
<evidence type="ECO:0000313" key="8">
    <source>
        <dbReference type="EMBL" id="ROR39878.1"/>
    </source>
</evidence>
<organism evidence="8 9">
    <name type="scientific">Caminibacter pacificus</name>
    <dbReference type="NCBI Taxonomy" id="1424653"/>
    <lineage>
        <taxon>Bacteria</taxon>
        <taxon>Pseudomonadati</taxon>
        <taxon>Campylobacterota</taxon>
        <taxon>Epsilonproteobacteria</taxon>
        <taxon>Nautiliales</taxon>
        <taxon>Nautiliaceae</taxon>
        <taxon>Caminibacter</taxon>
    </lineage>
</organism>
<evidence type="ECO:0000313" key="10">
    <source>
        <dbReference type="Proteomes" id="UP000298805"/>
    </source>
</evidence>
<dbReference type="PROSITE" id="PS01230">
    <property type="entry name" value="TRMA_1"/>
    <property type="match status" value="1"/>
</dbReference>
<dbReference type="NCBIfam" id="TIGR02143">
    <property type="entry name" value="trmA_only"/>
    <property type="match status" value="1"/>
</dbReference>
<reference evidence="7" key="3">
    <citation type="submission" date="2019-06" db="EMBL/GenBank/DDBJ databases">
        <title>A comparative analysis of the Nautiliaceae.</title>
        <authorList>
            <person name="Grosche A."/>
            <person name="Smedile F."/>
            <person name="Vetriani C."/>
        </authorList>
    </citation>
    <scope>NUCLEOTIDE SEQUENCE</scope>
    <source>
        <strain evidence="7">TB6</strain>
    </source>
</reference>
<dbReference type="PROSITE" id="PS51687">
    <property type="entry name" value="SAM_MT_RNA_M5U"/>
    <property type="match status" value="1"/>
</dbReference>
<sequence length="366" mass="42709">MTCSSFGKCGSCVLWQMPYSEQLKMKSERLKEMFSDFEIPQIEVIHGSDEHFRARAEFRVWHEGDKSFYAMRKRKEDGRGVIPIEECKIVDKAIYEIMNPLLREIEKNENLRFKLYEIDFLSNSKGELIVTLIYHKKVDESIAEDIKKLKEKFKNVDFIVRKKGRKYVFDKNYLIEELNVAGKTYKYKIIENTFSQPNRQMNQKMIEWALRNSSHLKGDLVELYCGNGNFTIPLSENFKKVIATEINKESIEAATFNAEINNRDNITFLAMSAAEFSQLKKENSPLLSSYDLKNVLIDPPRAGLDDKSREFVNSFENIIYISCNPETLHRDLKTLAKGRKIKAFAFFDQFPYTNHMECGVVLERDG</sequence>
<dbReference type="GO" id="GO:0008033">
    <property type="term" value="P:tRNA processing"/>
    <property type="evidence" value="ECO:0007669"/>
    <property type="project" value="UniProtKB-KW"/>
</dbReference>
<dbReference type="Proteomes" id="UP000272781">
    <property type="component" value="Unassembled WGS sequence"/>
</dbReference>
<dbReference type="Pfam" id="PF05958">
    <property type="entry name" value="tRNA_U5-meth_tr"/>
    <property type="match status" value="1"/>
</dbReference>
<dbReference type="AlphaFoldDB" id="A0AAJ4RCR3"/>
<dbReference type="GO" id="GO:0000049">
    <property type="term" value="F:tRNA binding"/>
    <property type="evidence" value="ECO:0007669"/>
    <property type="project" value="TreeGrafter"/>
</dbReference>
<reference evidence="10" key="1">
    <citation type="submission" date="2018-03" db="EMBL/GenBank/DDBJ databases">
        <title>A comparative analysis of the Nautiliaceae.</title>
        <authorList>
            <person name="Grosche A."/>
            <person name="Smedile F."/>
            <person name="Vetriani C."/>
        </authorList>
    </citation>
    <scope>NUCLEOTIDE SEQUENCE [LARGE SCALE GENOMIC DNA]</scope>
    <source>
        <strain evidence="10">TB6</strain>
    </source>
</reference>
<dbReference type="PROSITE" id="PS01231">
    <property type="entry name" value="TRMA_2"/>
    <property type="match status" value="1"/>
</dbReference>
<keyword evidence="3 5" id="KW-0949">S-adenosyl-L-methionine</keyword>
<keyword evidence="1 5" id="KW-0489">Methyltransferase</keyword>
<comment type="similarity">
    <text evidence="5">Belongs to the class I-like SAM-binding methyltransferase superfamily. RNA M5U methyltransferase family.</text>
</comment>